<accession>A0A165FD19</accession>
<sequence length="387" mass="41977">MRVRTFGAQLTIISVLAVAVAVLSWLAARALNISVSSAKVQSQLGRVLGGVAERVGRSGALSSLSSRVVTGEAIARNSRITLNGSDMGGTRTPVYFLSHGGPNVIYQTDHPAYGKLGEIGKEITSKVQPKAVVVFSAHWQGEPDTVLVNTAEMTDLIYDFYGFPAHYYDEKFPNVGSKSLAENILNRLRDAGIRARGVTRGLDHGVWASFKCAFNPQKNPLNVPIVQVSLFGSEDPASHVALGRAVSALREEGVVVIVSGMAVHNLRDLRLTWGDPTPLPYTSSFDEAVREAVEGRKASEKSLKHASGQEVTEGSTEMMTDEMVTAREDRMKRLLRRTDARQAHPTFDHLLPLYVGAGAAGHDQGKRVWTLTEGSMSWGMYKFGEVA</sequence>
<gene>
    <name evidence="8" type="ORF">L228DRAFT_240579</name>
</gene>
<comment type="similarity">
    <text evidence="2">Belongs to the DODA-type extradiol aromatic ring-opening dioxygenase family.</text>
</comment>
<dbReference type="STRING" id="1328760.A0A165FD19"/>
<dbReference type="Pfam" id="PF02900">
    <property type="entry name" value="LigB"/>
    <property type="match status" value="1"/>
</dbReference>
<feature type="domain" description="Extradiol ring-cleavage dioxygenase class III enzyme subunit B" evidence="7">
    <location>
        <begin position="95"/>
        <end position="365"/>
    </location>
</feature>
<comment type="cofactor">
    <cofactor evidence="1">
        <name>Zn(2+)</name>
        <dbReference type="ChEBI" id="CHEBI:29105"/>
    </cofactor>
</comment>
<dbReference type="InterPro" id="IPR004183">
    <property type="entry name" value="Xdiol_dOase_suB"/>
</dbReference>
<dbReference type="GO" id="GO:0016702">
    <property type="term" value="F:oxidoreductase activity, acting on single donors with incorporation of molecular oxygen, incorporation of two atoms of oxygen"/>
    <property type="evidence" value="ECO:0007669"/>
    <property type="project" value="UniProtKB-ARBA"/>
</dbReference>
<evidence type="ECO:0000256" key="6">
    <source>
        <dbReference type="SAM" id="MobiDB-lite"/>
    </source>
</evidence>
<evidence type="ECO:0000259" key="7">
    <source>
        <dbReference type="Pfam" id="PF02900"/>
    </source>
</evidence>
<dbReference type="CDD" id="cd07363">
    <property type="entry name" value="45_DOPA_Dioxygenase"/>
    <property type="match status" value="1"/>
</dbReference>
<keyword evidence="9" id="KW-1185">Reference proteome</keyword>
<dbReference type="Gene3D" id="3.40.830.10">
    <property type="entry name" value="LigB-like"/>
    <property type="match status" value="1"/>
</dbReference>
<keyword evidence="4" id="KW-0862">Zinc</keyword>
<evidence type="ECO:0000256" key="2">
    <source>
        <dbReference type="ARBA" id="ARBA00007581"/>
    </source>
</evidence>
<dbReference type="InParanoid" id="A0A165FD19"/>
<keyword evidence="5" id="KW-0560">Oxidoreductase</keyword>
<organism evidence="8 9">
    <name type="scientific">Xylona heveae (strain CBS 132557 / TC161)</name>
    <dbReference type="NCBI Taxonomy" id="1328760"/>
    <lineage>
        <taxon>Eukaryota</taxon>
        <taxon>Fungi</taxon>
        <taxon>Dikarya</taxon>
        <taxon>Ascomycota</taxon>
        <taxon>Pezizomycotina</taxon>
        <taxon>Xylonomycetes</taxon>
        <taxon>Xylonales</taxon>
        <taxon>Xylonaceae</taxon>
        <taxon>Xylona</taxon>
    </lineage>
</organism>
<evidence type="ECO:0000256" key="5">
    <source>
        <dbReference type="ARBA" id="ARBA00023002"/>
    </source>
</evidence>
<dbReference type="Proteomes" id="UP000076632">
    <property type="component" value="Unassembled WGS sequence"/>
</dbReference>
<name>A0A165FD19_XYLHT</name>
<proteinExistence type="inferred from homology"/>
<evidence type="ECO:0000313" key="9">
    <source>
        <dbReference type="Proteomes" id="UP000076632"/>
    </source>
</evidence>
<keyword evidence="3" id="KW-0479">Metal-binding</keyword>
<dbReference type="RefSeq" id="XP_018186395.1">
    <property type="nucleotide sequence ID" value="XM_018331258.1"/>
</dbReference>
<dbReference type="InterPro" id="IPR014436">
    <property type="entry name" value="Extradiol_dOase_DODA"/>
</dbReference>
<dbReference type="AlphaFoldDB" id="A0A165FD19"/>
<reference evidence="8 9" key="1">
    <citation type="journal article" date="2016" name="Fungal Biol.">
        <title>The genome of Xylona heveae provides a window into fungal endophytism.</title>
        <authorList>
            <person name="Gazis R."/>
            <person name="Kuo A."/>
            <person name="Riley R."/>
            <person name="LaButti K."/>
            <person name="Lipzen A."/>
            <person name="Lin J."/>
            <person name="Amirebrahimi M."/>
            <person name="Hesse C.N."/>
            <person name="Spatafora J.W."/>
            <person name="Henrissat B."/>
            <person name="Hainaut M."/>
            <person name="Grigoriev I.V."/>
            <person name="Hibbett D.S."/>
        </authorList>
    </citation>
    <scope>NUCLEOTIDE SEQUENCE [LARGE SCALE GENOMIC DNA]</scope>
    <source>
        <strain evidence="8 9">TC161</strain>
    </source>
</reference>
<evidence type="ECO:0000256" key="1">
    <source>
        <dbReference type="ARBA" id="ARBA00001947"/>
    </source>
</evidence>
<feature type="region of interest" description="Disordered" evidence="6">
    <location>
        <begin position="296"/>
        <end position="316"/>
    </location>
</feature>
<dbReference type="SUPFAM" id="SSF53213">
    <property type="entry name" value="LigB-like"/>
    <property type="match status" value="1"/>
</dbReference>
<dbReference type="OrthoDB" id="7396853at2759"/>
<evidence type="ECO:0000256" key="4">
    <source>
        <dbReference type="ARBA" id="ARBA00022833"/>
    </source>
</evidence>
<dbReference type="GO" id="GO:0008270">
    <property type="term" value="F:zinc ion binding"/>
    <property type="evidence" value="ECO:0007669"/>
    <property type="project" value="InterPro"/>
</dbReference>
<dbReference type="GO" id="GO:0008198">
    <property type="term" value="F:ferrous iron binding"/>
    <property type="evidence" value="ECO:0007669"/>
    <property type="project" value="InterPro"/>
</dbReference>
<dbReference type="PANTHER" id="PTHR30096">
    <property type="entry name" value="4,5-DOPA DIOXYGENASE EXTRADIOL-LIKE PROTEIN"/>
    <property type="match status" value="1"/>
</dbReference>
<evidence type="ECO:0000256" key="3">
    <source>
        <dbReference type="ARBA" id="ARBA00022723"/>
    </source>
</evidence>
<protein>
    <submittedName>
        <fullName evidence="8">LigB-domain-containing protein</fullName>
    </submittedName>
</protein>
<dbReference type="PANTHER" id="PTHR30096:SF0">
    <property type="entry name" value="4,5-DOPA DIOXYGENASE EXTRADIOL-LIKE PROTEIN"/>
    <property type="match status" value="1"/>
</dbReference>
<dbReference type="OMA" id="SVIDGFW"/>
<dbReference type="GeneID" id="28896395"/>
<evidence type="ECO:0000313" key="8">
    <source>
        <dbReference type="EMBL" id="KZF20840.1"/>
    </source>
</evidence>
<dbReference type="EMBL" id="KV407462">
    <property type="protein sequence ID" value="KZF20840.1"/>
    <property type="molecule type" value="Genomic_DNA"/>
</dbReference>